<reference evidence="2" key="1">
    <citation type="submission" date="2021-04" db="EMBL/GenBank/DDBJ databases">
        <authorList>
            <person name="Pira H."/>
            <person name="Risdian C."/>
            <person name="Wink J."/>
        </authorList>
    </citation>
    <scope>NUCLEOTIDE SEQUENCE</scope>
    <source>
        <strain evidence="2">WHY3</strain>
    </source>
</reference>
<accession>A0A9X1FC81</accession>
<comment type="caution">
    <text evidence="2">The sequence shown here is derived from an EMBL/GenBank/DDBJ whole genome shotgun (WGS) entry which is preliminary data.</text>
</comment>
<dbReference type="EMBL" id="JAGSPD010000015">
    <property type="protein sequence ID" value="MBV7270418.1"/>
    <property type="molecule type" value="Genomic_DNA"/>
</dbReference>
<keyword evidence="3" id="KW-1185">Reference proteome</keyword>
<gene>
    <name evidence="2" type="ORF">KCG49_14610</name>
</gene>
<name>A0A9X1FC81_9FLAO</name>
<dbReference type="Proteomes" id="UP001138894">
    <property type="component" value="Unassembled WGS sequence"/>
</dbReference>
<evidence type="ECO:0000256" key="1">
    <source>
        <dbReference type="SAM" id="SignalP"/>
    </source>
</evidence>
<keyword evidence="1" id="KW-0732">Signal</keyword>
<proteinExistence type="predicted"/>
<feature type="chain" id="PRO_5040865964" evidence="1">
    <location>
        <begin position="23"/>
        <end position="300"/>
    </location>
</feature>
<sequence>MKSLLIKSLFILFTFNLSFSQAWMTNLDIAQKLAMVENKMVLMVWEGTTEYTYPVFVNDDKGRTVFIENLFTDEYISPLIWKYFIPVIVSENKYGSMYYEIKGKRSQKYIDKFNDNSIKIMDINGNILNASDVYLEDLENITKIIQKYGLNTEFIAPKLKGYYNEKTFFSAYYLASKYMDYTMYINKNQRKDLIDLSTIYLKEARLLTKTEPKEDQAVLQQRCDLLEIQQLLLLKRPRRVLRLLKRMDAEDINNTNTAFMAFLFYTVHMSLGDNDKAEIWKSKISSVDLKKAQKLINLNS</sequence>
<protein>
    <submittedName>
        <fullName evidence="2">Uncharacterized protein</fullName>
    </submittedName>
</protein>
<evidence type="ECO:0000313" key="2">
    <source>
        <dbReference type="EMBL" id="MBV7270418.1"/>
    </source>
</evidence>
<feature type="signal peptide" evidence="1">
    <location>
        <begin position="1"/>
        <end position="22"/>
    </location>
</feature>
<organism evidence="2 3">
    <name type="scientific">Winogradskyella luteola</name>
    <dbReference type="NCBI Taxonomy" id="2828330"/>
    <lineage>
        <taxon>Bacteria</taxon>
        <taxon>Pseudomonadati</taxon>
        <taxon>Bacteroidota</taxon>
        <taxon>Flavobacteriia</taxon>
        <taxon>Flavobacteriales</taxon>
        <taxon>Flavobacteriaceae</taxon>
        <taxon>Winogradskyella</taxon>
    </lineage>
</organism>
<dbReference type="RefSeq" id="WP_218547554.1">
    <property type="nucleotide sequence ID" value="NZ_JAGSPD010000015.1"/>
</dbReference>
<evidence type="ECO:0000313" key="3">
    <source>
        <dbReference type="Proteomes" id="UP001138894"/>
    </source>
</evidence>
<dbReference type="AlphaFoldDB" id="A0A9X1FC81"/>